<dbReference type="Proteomes" id="UP000291822">
    <property type="component" value="Unassembled WGS sequence"/>
</dbReference>
<proteinExistence type="predicted"/>
<dbReference type="Pfam" id="PF11218">
    <property type="entry name" value="DUF3011"/>
    <property type="match status" value="2"/>
</dbReference>
<dbReference type="EMBL" id="SJTG01000004">
    <property type="protein sequence ID" value="TCI07861.1"/>
    <property type="molecule type" value="Genomic_DNA"/>
</dbReference>
<feature type="chain" id="PRO_5020972096" evidence="1">
    <location>
        <begin position="30"/>
        <end position="184"/>
    </location>
</feature>
<protein>
    <submittedName>
        <fullName evidence="2">DUF3011 domain-containing protein</fullName>
    </submittedName>
</protein>
<dbReference type="InterPro" id="IPR021381">
    <property type="entry name" value="DUF3011"/>
</dbReference>
<evidence type="ECO:0000313" key="3">
    <source>
        <dbReference type="Proteomes" id="UP000291822"/>
    </source>
</evidence>
<name>A0A4R0YN13_9GAMM</name>
<keyword evidence="1" id="KW-0732">Signal</keyword>
<sequence length="184" mass="20196">MSGMSKVVWAVAGLALAGAGMAVPQSAHAQYQGSITCSSTDGRFARCRTPWSDSQLDRQLSDTRCVRGQSWGSDRGSVWVDRGCRATFVEARGWGGGGGRPGYGGGGGGWQPGLDWDRQIQLTCQSNSARYQMCQVDVGRNGRVRMVRQMSDTRCEEGYSWGWNRAGVWVDRGCRATFVVDRRW</sequence>
<comment type="caution">
    <text evidence="2">The sequence shown here is derived from an EMBL/GenBank/DDBJ whole genome shotgun (WGS) entry which is preliminary data.</text>
</comment>
<dbReference type="RefSeq" id="WP_131152198.1">
    <property type="nucleotide sequence ID" value="NZ_SJTG01000004.1"/>
</dbReference>
<evidence type="ECO:0000256" key="1">
    <source>
        <dbReference type="SAM" id="SignalP"/>
    </source>
</evidence>
<keyword evidence="3" id="KW-1185">Reference proteome</keyword>
<reference evidence="2 3" key="1">
    <citation type="submission" date="2019-02" db="EMBL/GenBank/DDBJ databases">
        <title>Dyella amyloliquefaciens sp. nov., isolated from forest soil.</title>
        <authorList>
            <person name="Gao Z.-H."/>
            <person name="Qiu L.-H."/>
        </authorList>
    </citation>
    <scope>NUCLEOTIDE SEQUENCE [LARGE SCALE GENOMIC DNA]</scope>
    <source>
        <strain evidence="2 3">KACC 12747</strain>
    </source>
</reference>
<evidence type="ECO:0000313" key="2">
    <source>
        <dbReference type="EMBL" id="TCI07861.1"/>
    </source>
</evidence>
<accession>A0A4R0YN13</accession>
<gene>
    <name evidence="2" type="ORF">EZM97_24610</name>
</gene>
<feature type="signal peptide" evidence="1">
    <location>
        <begin position="1"/>
        <end position="29"/>
    </location>
</feature>
<dbReference type="AlphaFoldDB" id="A0A4R0YN13"/>
<organism evidence="2 3">
    <name type="scientific">Dyella soli</name>
    <dbReference type="NCBI Taxonomy" id="522319"/>
    <lineage>
        <taxon>Bacteria</taxon>
        <taxon>Pseudomonadati</taxon>
        <taxon>Pseudomonadota</taxon>
        <taxon>Gammaproteobacteria</taxon>
        <taxon>Lysobacterales</taxon>
        <taxon>Rhodanobacteraceae</taxon>
        <taxon>Dyella</taxon>
    </lineage>
</organism>